<dbReference type="InterPro" id="IPR023214">
    <property type="entry name" value="HAD_sf"/>
</dbReference>
<dbReference type="EMBL" id="DSJL01000011">
    <property type="protein sequence ID" value="HEF65762.1"/>
    <property type="molecule type" value="Genomic_DNA"/>
</dbReference>
<dbReference type="Pfam" id="PF13344">
    <property type="entry name" value="Hydrolase_6"/>
    <property type="match status" value="1"/>
</dbReference>
<dbReference type="PANTHER" id="PTHR19288:SF95">
    <property type="entry name" value="D-GLYCEROL 3-PHOSPHATE PHOSPHATASE"/>
    <property type="match status" value="1"/>
</dbReference>
<dbReference type="NCBIfam" id="TIGR01460">
    <property type="entry name" value="HAD-SF-IIA"/>
    <property type="match status" value="1"/>
</dbReference>
<dbReference type="SUPFAM" id="SSF56784">
    <property type="entry name" value="HAD-like"/>
    <property type="match status" value="1"/>
</dbReference>
<dbReference type="AlphaFoldDB" id="A0A7C2ATE7"/>
<dbReference type="NCBIfam" id="TIGR01549">
    <property type="entry name" value="HAD-SF-IA-v1"/>
    <property type="match status" value="1"/>
</dbReference>
<sequence>MRATDFDAWLLDLDGVVYVGHELLPGVRQALAQLRDAGKHLRFLTNDPRPTREELAARLQQLGVETRAEEIVTCGWATAQLLPELGVQSAYVVGSTGLAEELQRAGITVTRDGVPDAVVVGADEQLRFLDVVQGCLLVQRGARFIATNADPSYPMPFGTVPATGAVVCAIRLATGQRPLVVGKPEPLMFQLALRTLPPGSKALVVGDRIESDILGAHRAGLPAVLVAEAVPNLPAARDLRRPDAVVRSLVELLEQPPELPVGSSTPDPWPERVVAGVVLLLVDEAKERLALVPAGGEWSLPWTILEPLETFEEAASRVLGQVLPGEVRRFDLATLVSQPEVMLVTDRDGALVRLAGPAFLAQTDAVTLAGDARWHPIGRLEELLSSTCARWVWSALASFA</sequence>
<comment type="caution">
    <text evidence="1">The sequence shown here is derived from an EMBL/GenBank/DDBJ whole genome shotgun (WGS) entry which is preliminary data.</text>
</comment>
<reference evidence="1" key="1">
    <citation type="journal article" date="2020" name="mSystems">
        <title>Genome- and Community-Level Interaction Insights into Carbon Utilization and Element Cycling Functions of Hydrothermarchaeota in Hydrothermal Sediment.</title>
        <authorList>
            <person name="Zhou Z."/>
            <person name="Liu Y."/>
            <person name="Xu W."/>
            <person name="Pan J."/>
            <person name="Luo Z.H."/>
            <person name="Li M."/>
        </authorList>
    </citation>
    <scope>NUCLEOTIDE SEQUENCE [LARGE SCALE GENOMIC DNA]</scope>
    <source>
        <strain evidence="1">SpSt-222</strain>
    </source>
</reference>
<keyword evidence="1" id="KW-0378">Hydrolase</keyword>
<dbReference type="InterPro" id="IPR015797">
    <property type="entry name" value="NUDIX_hydrolase-like_dom_sf"/>
</dbReference>
<dbReference type="InterPro" id="IPR006357">
    <property type="entry name" value="HAD-SF_hydro_IIA"/>
</dbReference>
<protein>
    <submittedName>
        <fullName evidence="1">HAD-IIA family hydrolase</fullName>
    </submittedName>
</protein>
<name>A0A7C2ATE7_THERO</name>
<organism evidence="1">
    <name type="scientific">Thermomicrobium roseum</name>
    <dbReference type="NCBI Taxonomy" id="500"/>
    <lineage>
        <taxon>Bacteria</taxon>
        <taxon>Pseudomonadati</taxon>
        <taxon>Thermomicrobiota</taxon>
        <taxon>Thermomicrobia</taxon>
        <taxon>Thermomicrobiales</taxon>
        <taxon>Thermomicrobiaceae</taxon>
        <taxon>Thermomicrobium</taxon>
    </lineage>
</organism>
<dbReference type="SUPFAM" id="SSF55811">
    <property type="entry name" value="Nudix"/>
    <property type="match status" value="1"/>
</dbReference>
<dbReference type="GO" id="GO:0016791">
    <property type="term" value="F:phosphatase activity"/>
    <property type="evidence" value="ECO:0007669"/>
    <property type="project" value="TreeGrafter"/>
</dbReference>
<dbReference type="GO" id="GO:0005737">
    <property type="term" value="C:cytoplasm"/>
    <property type="evidence" value="ECO:0007669"/>
    <property type="project" value="TreeGrafter"/>
</dbReference>
<dbReference type="Gene3D" id="3.40.50.1000">
    <property type="entry name" value="HAD superfamily/HAD-like"/>
    <property type="match status" value="2"/>
</dbReference>
<evidence type="ECO:0000313" key="1">
    <source>
        <dbReference type="EMBL" id="HEF65762.1"/>
    </source>
</evidence>
<proteinExistence type="predicted"/>
<accession>A0A7C2ATE7</accession>
<gene>
    <name evidence="1" type="ORF">ENP47_09225</name>
</gene>
<dbReference type="InterPro" id="IPR036412">
    <property type="entry name" value="HAD-like_sf"/>
</dbReference>
<dbReference type="PANTHER" id="PTHR19288">
    <property type="entry name" value="4-NITROPHENYLPHOSPHATASE-RELATED"/>
    <property type="match status" value="1"/>
</dbReference>
<dbReference type="Pfam" id="PF13242">
    <property type="entry name" value="Hydrolase_like"/>
    <property type="match status" value="1"/>
</dbReference>
<dbReference type="InterPro" id="IPR006439">
    <property type="entry name" value="HAD-SF_hydro_IA"/>
</dbReference>